<name>A0A8E4ZDL0_9CAUD</name>
<dbReference type="Proteomes" id="UP000693777">
    <property type="component" value="Segment"/>
</dbReference>
<proteinExistence type="predicted"/>
<keyword evidence="2" id="KW-1185">Reference proteome</keyword>
<evidence type="ECO:0000313" key="2">
    <source>
        <dbReference type="Proteomes" id="UP000693777"/>
    </source>
</evidence>
<evidence type="ECO:0000313" key="1">
    <source>
        <dbReference type="EMBL" id="QQV91558.1"/>
    </source>
</evidence>
<dbReference type="EMBL" id="MT732475">
    <property type="protein sequence ID" value="QQV91558.1"/>
    <property type="molecule type" value="Genomic_DNA"/>
</dbReference>
<accession>A0A8E4ZDL0</accession>
<organism evidence="1 2">
    <name type="scientific">Winogradskyella phage Peternella_1</name>
    <dbReference type="NCBI Taxonomy" id="2745699"/>
    <lineage>
        <taxon>Viruses</taxon>
        <taxon>Duplodnaviria</taxon>
        <taxon>Heunggongvirae</taxon>
        <taxon>Uroviricota</taxon>
        <taxon>Caudoviricetes</taxon>
        <taxon>Winoviridae</taxon>
        <taxon>Peternellavirus</taxon>
        <taxon>Peternellavirus peternella</taxon>
    </lineage>
</organism>
<reference evidence="1" key="1">
    <citation type="submission" date="2020-07" db="EMBL/GenBank/DDBJ databases">
        <title>Highly diverse flavobacterial phages as mortality factor during North Sea spring blooms.</title>
        <authorList>
            <person name="Bartlau N."/>
            <person name="Wichels A."/>
            <person name="Krohne G."/>
            <person name="Adriaenssens E.M."/>
            <person name="Heins A."/>
            <person name="Fuchs B.M."/>
            <person name="Amann R."/>
            <person name="Moraru C."/>
        </authorList>
    </citation>
    <scope>NUCLEOTIDE SEQUENCE</scope>
</reference>
<protein>
    <submittedName>
        <fullName evidence="1">Uncharacterized protein</fullName>
    </submittedName>
</protein>
<sequence>MEIPIEVKPLLGTKQELGGGLFSSKKELPFKEYDVIDWRFGRGQIMDMKTMQAIHPTFELLIKKEGMRSSRWTRGFPCRSIKLEPED</sequence>
<gene>
    <name evidence="1" type="ORF">Peternella1_22</name>
</gene>